<dbReference type="AlphaFoldDB" id="A0A556RBF4"/>
<evidence type="ECO:0000313" key="7">
    <source>
        <dbReference type="EMBL" id="TSJ86209.1"/>
    </source>
</evidence>
<comment type="caution">
    <text evidence="7">The sequence shown here is derived from an EMBL/GenBank/DDBJ whole genome shotgun (WGS) entry which is preliminary data.</text>
</comment>
<evidence type="ECO:0000313" key="8">
    <source>
        <dbReference type="Proteomes" id="UP000317536"/>
    </source>
</evidence>
<dbReference type="InterPro" id="IPR013780">
    <property type="entry name" value="Glyco_hydro_b"/>
</dbReference>
<dbReference type="PANTHER" id="PTHR11069">
    <property type="entry name" value="GLUCOSYLCERAMIDASE"/>
    <property type="match status" value="1"/>
</dbReference>
<sequence length="458" mass="53044">MQRSRRFMNKKAELIWIATTRQQAMQEHPLTLSTLESSPDLECTGGKLQTLRGFGGCFNELGWLPLQELGEEEREEIIRELFSPDELNLTFNRTPVGANDFAASWYSYDETDGDYDLEHFSVDHDEQTLIPYIRQAQKYQPDMGLFASPWSPPTWMKRPKVYNFGRIDMSERNLSAYAHYLLRYVREYDRRGIHIDQLHVQNEVFADQKFPSCLWSSDDMRIFIRDYLGPLFAKEAPDTAIFLGTLNGPEDMKFGPEGMILENYNRYVDNILFDEDCRRYIAGIGYQWAGQHVIERTRQSWPEIELEQTESECGMGGNTWEYAEYVFSLVNRYLRAGATCYTYWNMVLGQGISTWGWRQNSLFSIDTATGQVRRNPEYYVMRHYSHYVRPGARLLDTRGHFSSMATAFENPDGSVVVVAQNALDRAMPFSFSGPGGDSERSQGFQVTLEPRSFNTFVL</sequence>
<evidence type="ECO:0000259" key="6">
    <source>
        <dbReference type="Pfam" id="PF17189"/>
    </source>
</evidence>
<evidence type="ECO:0000256" key="2">
    <source>
        <dbReference type="ARBA" id="ARBA00022729"/>
    </source>
</evidence>
<dbReference type="GO" id="GO:0006680">
    <property type="term" value="P:glucosylceramide catabolic process"/>
    <property type="evidence" value="ECO:0007669"/>
    <property type="project" value="TreeGrafter"/>
</dbReference>
<keyword evidence="4" id="KW-0326">Glycosidase</keyword>
<name>A0A556RBF4_9BIFI</name>
<dbReference type="InterPro" id="IPR001139">
    <property type="entry name" value="Glyco_hydro_30"/>
</dbReference>
<keyword evidence="3 4" id="KW-0378">Hydrolase</keyword>
<dbReference type="SUPFAM" id="SSF51011">
    <property type="entry name" value="Glycosyl hydrolase domain"/>
    <property type="match status" value="1"/>
</dbReference>
<dbReference type="SUPFAM" id="SSF51445">
    <property type="entry name" value="(Trans)glycosidases"/>
    <property type="match status" value="1"/>
</dbReference>
<dbReference type="GO" id="GO:0004348">
    <property type="term" value="F:glucosylceramidase activity"/>
    <property type="evidence" value="ECO:0007669"/>
    <property type="project" value="InterPro"/>
</dbReference>
<keyword evidence="2" id="KW-0732">Signal</keyword>
<reference evidence="7 8" key="1">
    <citation type="submission" date="2019-07" db="EMBL/GenBank/DDBJ databases">
        <title>Bifidobacterium asteroides genomes.</title>
        <authorList>
            <person name="Zheng H."/>
        </authorList>
    </citation>
    <scope>NUCLEOTIDE SEQUENCE [LARGE SCALE GENOMIC DNA]</scope>
    <source>
        <strain evidence="7 8">W8111</strain>
    </source>
</reference>
<dbReference type="GO" id="GO:0016020">
    <property type="term" value="C:membrane"/>
    <property type="evidence" value="ECO:0007669"/>
    <property type="project" value="GOC"/>
</dbReference>
<dbReference type="Pfam" id="PF02055">
    <property type="entry name" value="Glyco_hydro_30"/>
    <property type="match status" value="1"/>
</dbReference>
<dbReference type="Proteomes" id="UP000317536">
    <property type="component" value="Unassembled WGS sequence"/>
</dbReference>
<dbReference type="Pfam" id="PF17189">
    <property type="entry name" value="Glyco_hydro_30C"/>
    <property type="match status" value="1"/>
</dbReference>
<dbReference type="InterPro" id="IPR033452">
    <property type="entry name" value="GH30_C"/>
</dbReference>
<feature type="domain" description="Glycosyl hydrolase family 30 TIM-barrel" evidence="5">
    <location>
        <begin position="52"/>
        <end position="388"/>
    </location>
</feature>
<evidence type="ECO:0000256" key="4">
    <source>
        <dbReference type="RuleBase" id="RU361188"/>
    </source>
</evidence>
<comment type="similarity">
    <text evidence="1 4">Belongs to the glycosyl hydrolase 30 family.</text>
</comment>
<protein>
    <submittedName>
        <fullName evidence="7">Glycosyl hydrolase</fullName>
    </submittedName>
</protein>
<proteinExistence type="inferred from homology"/>
<feature type="domain" description="Glycosyl hydrolase family 30 beta sandwich" evidence="6">
    <location>
        <begin position="405"/>
        <end position="456"/>
    </location>
</feature>
<dbReference type="EMBL" id="VMHJ01000001">
    <property type="protein sequence ID" value="TSJ86209.1"/>
    <property type="molecule type" value="Genomic_DNA"/>
</dbReference>
<evidence type="ECO:0000259" key="5">
    <source>
        <dbReference type="Pfam" id="PF02055"/>
    </source>
</evidence>
<accession>A0A556RBF4</accession>
<evidence type="ECO:0000256" key="3">
    <source>
        <dbReference type="ARBA" id="ARBA00022801"/>
    </source>
</evidence>
<dbReference type="InterPro" id="IPR017853">
    <property type="entry name" value="GH"/>
</dbReference>
<organism evidence="7 8">
    <name type="scientific">Bifidobacterium asteroides</name>
    <dbReference type="NCBI Taxonomy" id="1684"/>
    <lineage>
        <taxon>Bacteria</taxon>
        <taxon>Bacillati</taxon>
        <taxon>Actinomycetota</taxon>
        <taxon>Actinomycetes</taxon>
        <taxon>Bifidobacteriales</taxon>
        <taxon>Bifidobacteriaceae</taxon>
        <taxon>Bifidobacterium</taxon>
    </lineage>
</organism>
<dbReference type="PRINTS" id="PR00843">
    <property type="entry name" value="GLHYDRLASE30"/>
</dbReference>
<evidence type="ECO:0000256" key="1">
    <source>
        <dbReference type="ARBA" id="ARBA00005382"/>
    </source>
</evidence>
<gene>
    <name evidence="7" type="ORF">FPK29_00415</name>
</gene>
<dbReference type="Gene3D" id="2.60.40.1180">
    <property type="entry name" value="Golgi alpha-mannosidase II"/>
    <property type="match status" value="1"/>
</dbReference>
<dbReference type="Gene3D" id="3.20.20.80">
    <property type="entry name" value="Glycosidases"/>
    <property type="match status" value="1"/>
</dbReference>
<dbReference type="PANTHER" id="PTHR11069:SF23">
    <property type="entry name" value="LYSOSOMAL ACID GLUCOSYLCERAMIDASE"/>
    <property type="match status" value="1"/>
</dbReference>
<dbReference type="InterPro" id="IPR033453">
    <property type="entry name" value="Glyco_hydro_30_TIM-barrel"/>
</dbReference>